<dbReference type="SUPFAM" id="SSF55073">
    <property type="entry name" value="Nucleotide cyclase"/>
    <property type="match status" value="1"/>
</dbReference>
<dbReference type="Gene3D" id="3.30.70.270">
    <property type="match status" value="1"/>
</dbReference>
<protein>
    <submittedName>
        <fullName evidence="4">Diguanylate phosphodiesterase</fullName>
    </submittedName>
</protein>
<dbReference type="NCBIfam" id="TIGR00254">
    <property type="entry name" value="GGDEF"/>
    <property type="match status" value="1"/>
</dbReference>
<evidence type="ECO:0000313" key="5">
    <source>
        <dbReference type="Proteomes" id="UP001041814"/>
    </source>
</evidence>
<evidence type="ECO:0000259" key="3">
    <source>
        <dbReference type="PROSITE" id="PS50887"/>
    </source>
</evidence>
<dbReference type="InterPro" id="IPR001633">
    <property type="entry name" value="EAL_dom"/>
</dbReference>
<feature type="domain" description="EAL" evidence="2">
    <location>
        <begin position="22"/>
        <end position="274"/>
    </location>
</feature>
<evidence type="ECO:0000313" key="4">
    <source>
        <dbReference type="EMBL" id="MBK1715938.1"/>
    </source>
</evidence>
<evidence type="ECO:0000259" key="2">
    <source>
        <dbReference type="PROSITE" id="PS50883"/>
    </source>
</evidence>
<dbReference type="InterPro" id="IPR035919">
    <property type="entry name" value="EAL_sf"/>
</dbReference>
<dbReference type="Gene3D" id="3.20.20.450">
    <property type="entry name" value="EAL domain"/>
    <property type="match status" value="1"/>
</dbReference>
<keyword evidence="5" id="KW-1185">Reference proteome</keyword>
<organism evidence="4 5">
    <name type="scientific">Rubrivivax gelatinosus</name>
    <name type="common">Rhodocyclus gelatinosus</name>
    <name type="synonym">Rhodopseudomonas gelatinosa</name>
    <dbReference type="NCBI Taxonomy" id="28068"/>
    <lineage>
        <taxon>Bacteria</taxon>
        <taxon>Pseudomonadati</taxon>
        <taxon>Pseudomonadota</taxon>
        <taxon>Betaproteobacteria</taxon>
        <taxon>Burkholderiales</taxon>
        <taxon>Sphaerotilaceae</taxon>
        <taxon>Rubrivivax</taxon>
    </lineage>
</organism>
<feature type="region of interest" description="Disordered" evidence="1">
    <location>
        <begin position="596"/>
        <end position="623"/>
    </location>
</feature>
<evidence type="ECO:0000256" key="1">
    <source>
        <dbReference type="SAM" id="MobiDB-lite"/>
    </source>
</evidence>
<dbReference type="RefSeq" id="WP_200232351.1">
    <property type="nucleotide sequence ID" value="NZ_NRRT01000143.1"/>
</dbReference>
<dbReference type="InterPro" id="IPR000160">
    <property type="entry name" value="GGDEF_dom"/>
</dbReference>
<reference evidence="4" key="2">
    <citation type="journal article" date="2020" name="Microorganisms">
        <title>Osmotic Adaptation and Compatible Solute Biosynthesis of Phototrophic Bacteria as Revealed from Genome Analyses.</title>
        <authorList>
            <person name="Imhoff J.F."/>
            <person name="Rahn T."/>
            <person name="Kunzel S."/>
            <person name="Keller A."/>
            <person name="Neulinger S.C."/>
        </authorList>
    </citation>
    <scope>NUCLEOTIDE SEQUENCE</scope>
    <source>
        <strain evidence="4">IM 151</strain>
    </source>
</reference>
<dbReference type="CDD" id="cd04598">
    <property type="entry name" value="CBS_pair_GGDEF_EAL"/>
    <property type="match status" value="1"/>
</dbReference>
<dbReference type="SMART" id="SM00267">
    <property type="entry name" value="GGDEF"/>
    <property type="match status" value="1"/>
</dbReference>
<accession>A0ABS1E2G4</accession>
<dbReference type="Pfam" id="PF00990">
    <property type="entry name" value="GGDEF"/>
    <property type="match status" value="1"/>
</dbReference>
<dbReference type="InterPro" id="IPR050706">
    <property type="entry name" value="Cyclic-di-GMP_PDE-like"/>
</dbReference>
<dbReference type="PANTHER" id="PTHR33121:SF76">
    <property type="entry name" value="SIGNALING PROTEIN"/>
    <property type="match status" value="1"/>
</dbReference>
<dbReference type="PANTHER" id="PTHR33121">
    <property type="entry name" value="CYCLIC DI-GMP PHOSPHODIESTERASE PDEF"/>
    <property type="match status" value="1"/>
</dbReference>
<dbReference type="EMBL" id="NRRU01000182">
    <property type="protein sequence ID" value="MBK1715938.1"/>
    <property type="molecule type" value="Genomic_DNA"/>
</dbReference>
<dbReference type="PROSITE" id="PS50887">
    <property type="entry name" value="GGDEF"/>
    <property type="match status" value="1"/>
</dbReference>
<dbReference type="Proteomes" id="UP001041814">
    <property type="component" value="Unassembled WGS sequence"/>
</dbReference>
<reference evidence="4" key="1">
    <citation type="submission" date="2017-08" db="EMBL/GenBank/DDBJ databases">
        <authorList>
            <person name="Imhoff J.F."/>
            <person name="Rahn T."/>
            <person name="Kuenzel S."/>
            <person name="Neulinger S.C."/>
        </authorList>
    </citation>
    <scope>NUCLEOTIDE SEQUENCE</scope>
    <source>
        <strain evidence="4">IM 151</strain>
    </source>
</reference>
<dbReference type="InterPro" id="IPR029787">
    <property type="entry name" value="Nucleotide_cyclase"/>
</dbReference>
<dbReference type="PROSITE" id="PS50883">
    <property type="entry name" value="EAL"/>
    <property type="match status" value="1"/>
</dbReference>
<dbReference type="InterPro" id="IPR043128">
    <property type="entry name" value="Rev_trsase/Diguanyl_cyclase"/>
</dbReference>
<proteinExistence type="predicted"/>
<feature type="domain" description="GGDEF" evidence="3">
    <location>
        <begin position="456"/>
        <end position="615"/>
    </location>
</feature>
<comment type="caution">
    <text evidence="4">The sequence shown here is derived from an EMBL/GenBank/DDBJ whole genome shotgun (WGS) entry which is preliminary data.</text>
</comment>
<dbReference type="SUPFAM" id="SSF141868">
    <property type="entry name" value="EAL domain-like"/>
    <property type="match status" value="1"/>
</dbReference>
<gene>
    <name evidence="4" type="ORF">CKO43_24630</name>
</gene>
<dbReference type="CDD" id="cd01948">
    <property type="entry name" value="EAL"/>
    <property type="match status" value="1"/>
</dbReference>
<dbReference type="SMART" id="SM00052">
    <property type="entry name" value="EAL"/>
    <property type="match status" value="1"/>
</dbReference>
<name>A0ABS1E2G4_RUBGE</name>
<dbReference type="Pfam" id="PF00563">
    <property type="entry name" value="EAL"/>
    <property type="match status" value="1"/>
</dbReference>
<sequence length="623" mass="68533">MSALPQFHLYADPATDPMNFNLGDRTRPLARLLEERALEIHFQPIVSLSDGRIHAHEALIRGPRGTALHGAEALLAQARLEGVLQEFEVACVVLALERWAALRQAGRLFINISASALVRCFAGRSAHDIAHSVQRWGVNPQCVAFEITEHERVADIPLLVEVADGVHGAGMSFVLDDFGDGRSSLRLWSELNPDVVKIDKYFSRDIAQHAKRLRTLRALMQIADTFGTMLVAEGVETPEDLRVLRDLGCPLVQGYLLGRPAPQPRTAPEPEAMAVLEDRRIAVLPTERMAPSPRRFSQAKIIEVPPVGLHATNDEVVALFTANPEWHAIALVDGEHPVALVGRQQCLDRYAKLYFKEICGRKPCLAFANTEPTLVDVHAGIDELAELLTSPDQRYLNEGFVYVESGRYRGLGTGQQLVRQVTESRIEAARHANPLTLLPGNSPISEHIERLQAAGATFVACYADLSQFKPFNDHYGYWCGDRMIKLLAATIQAHADPRRDFVGHVGGDDFVILFQSADWRARCERMVTDFDAAAIELYDDEARAAGGIRAEDRHGVERFFRFVSLYMGVVEVGAGSLFRSASDVASAAARAKQTAKQSGASIHLQGPAQLTALRPADAPPPAR</sequence>